<evidence type="ECO:0000313" key="3">
    <source>
        <dbReference type="EMBL" id="TCU59034.1"/>
    </source>
</evidence>
<keyword evidence="4" id="KW-1185">Reference proteome</keyword>
<keyword evidence="1" id="KW-1133">Transmembrane helix</keyword>
<organism evidence="3 4">
    <name type="scientific">Longicatena caecimuris</name>
    <dbReference type="NCBI Taxonomy" id="1796635"/>
    <lineage>
        <taxon>Bacteria</taxon>
        <taxon>Bacillati</taxon>
        <taxon>Bacillota</taxon>
        <taxon>Erysipelotrichia</taxon>
        <taxon>Erysipelotrichales</taxon>
        <taxon>Erysipelotrichaceae</taxon>
        <taxon>Longicatena</taxon>
    </lineage>
</organism>
<comment type="caution">
    <text evidence="3">The sequence shown here is derived from an EMBL/GenBank/DDBJ whole genome shotgun (WGS) entry which is preliminary data.</text>
</comment>
<evidence type="ECO:0000313" key="4">
    <source>
        <dbReference type="Proteomes" id="UP000295773"/>
    </source>
</evidence>
<proteinExistence type="predicted"/>
<dbReference type="GO" id="GO:0016758">
    <property type="term" value="F:hexosyltransferase activity"/>
    <property type="evidence" value="ECO:0007669"/>
    <property type="project" value="UniProtKB-ARBA"/>
</dbReference>
<dbReference type="InterPro" id="IPR029044">
    <property type="entry name" value="Nucleotide-diphossugar_trans"/>
</dbReference>
<keyword evidence="1" id="KW-0812">Transmembrane</keyword>
<gene>
    <name evidence="3" type="ORF">EDD61_11262</name>
</gene>
<keyword evidence="1" id="KW-0472">Membrane</keyword>
<accession>A0A4R3TCY2</accession>
<feature type="transmembrane region" description="Helical" evidence="1">
    <location>
        <begin position="227"/>
        <end position="247"/>
    </location>
</feature>
<dbReference type="RefSeq" id="WP_008686987.1">
    <property type="nucleotide sequence ID" value="NZ_AP024510.1"/>
</dbReference>
<name>A0A4R3TCY2_9FIRM</name>
<evidence type="ECO:0000259" key="2">
    <source>
        <dbReference type="Pfam" id="PF00535"/>
    </source>
</evidence>
<dbReference type="SUPFAM" id="SSF53448">
    <property type="entry name" value="Nucleotide-diphospho-sugar transferases"/>
    <property type="match status" value="1"/>
</dbReference>
<dbReference type="PANTHER" id="PTHR22916">
    <property type="entry name" value="GLYCOSYLTRANSFERASE"/>
    <property type="match status" value="1"/>
</dbReference>
<dbReference type="Gene3D" id="3.90.550.10">
    <property type="entry name" value="Spore Coat Polysaccharide Biosynthesis Protein SpsA, Chain A"/>
    <property type="match status" value="1"/>
</dbReference>
<sequence>MKDLISIVTPTYNGENFIAETIKSVQAQTYEHWEMLIVDDLSTDNTVEIVKAFAAQDARIKFFILPEKGGASLARNKAIREAKGAYIAFLDADDLWKPEKLEKQLAFMKEAQVAFCYHHYSLIDEAGQALHIRRIAPEKLSFHRALLGCSIGCLSVMYHAKAVGLIQIERLDKRNDDALWLKILEKCQWGRLLDEDLAYYRIVERSLSSGSKVKLLKYHYRLYRNIMNYHAIKSLYYTICNVFVYFYNKKRREIRL</sequence>
<evidence type="ECO:0000256" key="1">
    <source>
        <dbReference type="SAM" id="Phobius"/>
    </source>
</evidence>
<dbReference type="AlphaFoldDB" id="A0A4R3TCY2"/>
<dbReference type="InterPro" id="IPR001173">
    <property type="entry name" value="Glyco_trans_2-like"/>
</dbReference>
<keyword evidence="3" id="KW-0808">Transferase</keyword>
<dbReference type="PANTHER" id="PTHR22916:SF3">
    <property type="entry name" value="UDP-GLCNAC:BETAGAL BETA-1,3-N-ACETYLGLUCOSAMINYLTRANSFERASE-LIKE PROTEIN 1"/>
    <property type="match status" value="1"/>
</dbReference>
<dbReference type="GeneID" id="73796527"/>
<feature type="domain" description="Glycosyltransferase 2-like" evidence="2">
    <location>
        <begin position="6"/>
        <end position="132"/>
    </location>
</feature>
<reference evidence="3 4" key="1">
    <citation type="submission" date="2019-03" db="EMBL/GenBank/DDBJ databases">
        <title>Genomic Encyclopedia of Type Strains, Phase IV (KMG-IV): sequencing the most valuable type-strain genomes for metagenomic binning, comparative biology and taxonomic classification.</title>
        <authorList>
            <person name="Goeker M."/>
        </authorList>
    </citation>
    <scope>NUCLEOTIDE SEQUENCE [LARGE SCALE GENOMIC DNA]</scope>
    <source>
        <strain evidence="3 4">DSM 29481</strain>
    </source>
</reference>
<protein>
    <submittedName>
        <fullName evidence="3">Glycosyltransferase involved in cell wall biosynthesis</fullName>
    </submittedName>
</protein>
<dbReference type="EMBL" id="SMBP01000012">
    <property type="protein sequence ID" value="TCU59034.1"/>
    <property type="molecule type" value="Genomic_DNA"/>
</dbReference>
<dbReference type="Pfam" id="PF00535">
    <property type="entry name" value="Glycos_transf_2"/>
    <property type="match status" value="1"/>
</dbReference>
<dbReference type="Proteomes" id="UP000295773">
    <property type="component" value="Unassembled WGS sequence"/>
</dbReference>